<name>A0ABX0WDH1_9RHOB</name>
<dbReference type="Proteomes" id="UP001429564">
    <property type="component" value="Unassembled WGS sequence"/>
</dbReference>
<keyword evidence="3" id="KW-1185">Reference proteome</keyword>
<organism evidence="2 3">
    <name type="scientific">Parasedimentitalea denitrificans</name>
    <dbReference type="NCBI Taxonomy" id="2211118"/>
    <lineage>
        <taxon>Bacteria</taxon>
        <taxon>Pseudomonadati</taxon>
        <taxon>Pseudomonadota</taxon>
        <taxon>Alphaproteobacteria</taxon>
        <taxon>Rhodobacterales</taxon>
        <taxon>Paracoccaceae</taxon>
        <taxon>Parasedimentitalea</taxon>
    </lineage>
</organism>
<accession>A0ABX0WDH1</accession>
<dbReference type="EMBL" id="QHLQ01000016">
    <property type="protein sequence ID" value="NIZ62325.1"/>
    <property type="molecule type" value="Genomic_DNA"/>
</dbReference>
<gene>
    <name evidence="2" type="ORF">DL239_15220</name>
</gene>
<reference evidence="2 3" key="1">
    <citation type="submission" date="2018-05" db="EMBL/GenBank/DDBJ databases">
        <authorList>
            <person name="Zhang Y.-J."/>
        </authorList>
    </citation>
    <scope>NUCLEOTIDE SEQUENCE [LARGE SCALE GENOMIC DNA]</scope>
    <source>
        <strain evidence="2 3">CY04</strain>
    </source>
</reference>
<evidence type="ECO:0000313" key="2">
    <source>
        <dbReference type="EMBL" id="NIZ62325.1"/>
    </source>
</evidence>
<evidence type="ECO:0000256" key="1">
    <source>
        <dbReference type="SAM" id="MobiDB-lite"/>
    </source>
</evidence>
<feature type="region of interest" description="Disordered" evidence="1">
    <location>
        <begin position="1"/>
        <end position="25"/>
    </location>
</feature>
<feature type="compositionally biased region" description="Basic and acidic residues" evidence="1">
    <location>
        <begin position="8"/>
        <end position="25"/>
    </location>
</feature>
<protein>
    <submittedName>
        <fullName evidence="2">Uncharacterized protein</fullName>
    </submittedName>
</protein>
<proteinExistence type="predicted"/>
<evidence type="ECO:0000313" key="3">
    <source>
        <dbReference type="Proteomes" id="UP001429564"/>
    </source>
</evidence>
<comment type="caution">
    <text evidence="2">The sequence shown here is derived from an EMBL/GenBank/DDBJ whole genome shotgun (WGS) entry which is preliminary data.</text>
</comment>
<sequence>MKITKFQEALEARMPGLKEHHEKNRPKRELSLLLRASRKALGMACQEIMQIGGLSEQEIELLEAPSGDMPTEEQIAKYARHAKENPHLIDLQTSTSGRDLTLRESFARQ</sequence>
<dbReference type="RefSeq" id="WP_167684949.1">
    <property type="nucleotide sequence ID" value="NZ_QHLQ01000016.1"/>
</dbReference>